<feature type="domain" description="YknX-like beta-barrel" evidence="5">
    <location>
        <begin position="294"/>
        <end position="368"/>
    </location>
</feature>
<protein>
    <submittedName>
        <fullName evidence="6">HlyD family efflux transporter periplasmic adaptor subunit</fullName>
    </submittedName>
</protein>
<evidence type="ECO:0000259" key="4">
    <source>
        <dbReference type="Pfam" id="PF25917"/>
    </source>
</evidence>
<dbReference type="Gene3D" id="1.10.287.470">
    <property type="entry name" value="Helix hairpin bin"/>
    <property type="match status" value="1"/>
</dbReference>
<dbReference type="Pfam" id="PF25917">
    <property type="entry name" value="BSH_RND"/>
    <property type="match status" value="1"/>
</dbReference>
<dbReference type="PANTHER" id="PTHR32347:SF23">
    <property type="entry name" value="BLL5650 PROTEIN"/>
    <property type="match status" value="1"/>
</dbReference>
<reference evidence="6" key="1">
    <citation type="submission" date="2020-12" db="EMBL/GenBank/DDBJ databases">
        <title>Clostridium thailandense sp. nov., a novel acetogenic bacterium isolated from peat land soil in Thailand.</title>
        <authorList>
            <person name="Chaikitkaew S."/>
            <person name="Birkeland N.K."/>
        </authorList>
    </citation>
    <scope>NUCLEOTIDE SEQUENCE</scope>
    <source>
        <strain evidence="6">DSM 17425</strain>
    </source>
</reference>
<feature type="coiled-coil region" evidence="3">
    <location>
        <begin position="172"/>
        <end position="213"/>
    </location>
</feature>
<dbReference type="Gene3D" id="2.40.30.170">
    <property type="match status" value="1"/>
</dbReference>
<gene>
    <name evidence="6" type="ORF">I6U51_13750</name>
</gene>
<dbReference type="InterPro" id="IPR050465">
    <property type="entry name" value="UPF0194_transport"/>
</dbReference>
<dbReference type="InterPro" id="IPR058625">
    <property type="entry name" value="MdtA-like_BSH"/>
</dbReference>
<organism evidence="6 7">
    <name type="scientific">Clostridium aciditolerans</name>
    <dbReference type="NCBI Taxonomy" id="339861"/>
    <lineage>
        <taxon>Bacteria</taxon>
        <taxon>Bacillati</taxon>
        <taxon>Bacillota</taxon>
        <taxon>Clostridia</taxon>
        <taxon>Eubacteriales</taxon>
        <taxon>Clostridiaceae</taxon>
        <taxon>Clostridium</taxon>
    </lineage>
</organism>
<comment type="subcellular location">
    <subcellularLocation>
        <location evidence="1">Cell envelope</location>
    </subcellularLocation>
</comment>
<dbReference type="Pfam" id="PF25990">
    <property type="entry name" value="Beta-barrel_YknX"/>
    <property type="match status" value="1"/>
</dbReference>
<dbReference type="PRINTS" id="PR01490">
    <property type="entry name" value="RTXTOXIND"/>
</dbReference>
<accession>A0A934M1W6</accession>
<evidence type="ECO:0000256" key="1">
    <source>
        <dbReference type="ARBA" id="ARBA00004196"/>
    </source>
</evidence>
<keyword evidence="2 3" id="KW-0175">Coiled coil</keyword>
<dbReference type="EMBL" id="JAEEGB010000015">
    <property type="protein sequence ID" value="MBI6873764.1"/>
    <property type="molecule type" value="Genomic_DNA"/>
</dbReference>
<comment type="caution">
    <text evidence="6">The sequence shown here is derived from an EMBL/GenBank/DDBJ whole genome shotgun (WGS) entry which is preliminary data.</text>
</comment>
<feature type="domain" description="Multidrug resistance protein MdtA-like barrel-sandwich hybrid" evidence="4">
    <location>
        <begin position="49"/>
        <end position="280"/>
    </location>
</feature>
<keyword evidence="7" id="KW-1185">Reference proteome</keyword>
<dbReference type="SUPFAM" id="SSF111369">
    <property type="entry name" value="HlyD-like secretion proteins"/>
    <property type="match status" value="2"/>
</dbReference>
<dbReference type="PANTHER" id="PTHR32347">
    <property type="entry name" value="EFFLUX SYSTEM COMPONENT YKNX-RELATED"/>
    <property type="match status" value="1"/>
</dbReference>
<dbReference type="Proteomes" id="UP000622687">
    <property type="component" value="Unassembled WGS sequence"/>
</dbReference>
<feature type="coiled-coil region" evidence="3">
    <location>
        <begin position="120"/>
        <end position="147"/>
    </location>
</feature>
<evidence type="ECO:0000259" key="5">
    <source>
        <dbReference type="Pfam" id="PF25990"/>
    </source>
</evidence>
<dbReference type="AlphaFoldDB" id="A0A934M1W6"/>
<evidence type="ECO:0000313" key="7">
    <source>
        <dbReference type="Proteomes" id="UP000622687"/>
    </source>
</evidence>
<name>A0A934M1W6_9CLOT</name>
<proteinExistence type="predicted"/>
<dbReference type="InterPro" id="IPR058636">
    <property type="entry name" value="Beta-barrel_YknX"/>
</dbReference>
<evidence type="ECO:0000256" key="3">
    <source>
        <dbReference type="SAM" id="Coils"/>
    </source>
</evidence>
<sequence length="371" mass="41051">MVDKKKNVKVLVLITLIIAVSSGFIFKSIKDKQKDEFVYYGTVEADKINLSTEIGGKVKEIKLQEGSKVKAGELIATIDSDENSLKLQDSEIAIKSAENELGKTQDGTRAEEIKAQEALVRQAQSLVKQGEAAVKIAENNLNSAQTNFDYKKKIYDDAAALYQSGADSKYKMDAAKNELDNATNVLNNAKDSLESSRAQVSNYSAQLDSSNEKLQLLVNGATERDKNSAQYGVEKAKNSYELNKVMLDKSNIVTSTDGIIETINFKKGEYIAPGSAVATLLDDKNLWVKIYVPESVLTHIKLEKEVTLTSDFLKDKTIKGKIIYISPEAEFTPMNIVTKNDRTKLVYEVKIKILDNIDSVKTGMLLDVNLK</sequence>
<dbReference type="Gene3D" id="2.40.50.100">
    <property type="match status" value="1"/>
</dbReference>
<evidence type="ECO:0000313" key="6">
    <source>
        <dbReference type="EMBL" id="MBI6873764.1"/>
    </source>
</evidence>
<evidence type="ECO:0000256" key="2">
    <source>
        <dbReference type="ARBA" id="ARBA00023054"/>
    </source>
</evidence>
<dbReference type="GO" id="GO:0030313">
    <property type="term" value="C:cell envelope"/>
    <property type="evidence" value="ECO:0007669"/>
    <property type="project" value="UniProtKB-SubCell"/>
</dbReference>